<dbReference type="EMBL" id="CP097508">
    <property type="protein sequence ID" value="URE12636.1"/>
    <property type="molecule type" value="Genomic_DNA"/>
</dbReference>
<proteinExistence type="predicted"/>
<feature type="region of interest" description="Disordered" evidence="1">
    <location>
        <begin position="247"/>
        <end position="273"/>
    </location>
</feature>
<feature type="compositionally biased region" description="Basic and acidic residues" evidence="1">
    <location>
        <begin position="418"/>
        <end position="428"/>
    </location>
</feature>
<dbReference type="SMART" id="SM00666">
    <property type="entry name" value="PB1"/>
    <property type="match status" value="1"/>
</dbReference>
<dbReference type="SUPFAM" id="SSF54277">
    <property type="entry name" value="CAD &amp; PB1 domains"/>
    <property type="match status" value="1"/>
</dbReference>
<dbReference type="OrthoDB" id="1938580at2759"/>
<feature type="compositionally biased region" description="Low complexity" evidence="1">
    <location>
        <begin position="16"/>
        <end position="37"/>
    </location>
</feature>
<dbReference type="PANTHER" id="PTHR31066:SF33">
    <property type="entry name" value="OS07G0556300 PROTEIN"/>
    <property type="match status" value="1"/>
</dbReference>
<evidence type="ECO:0000313" key="3">
    <source>
        <dbReference type="EMBL" id="URE12636.1"/>
    </source>
</evidence>
<protein>
    <submittedName>
        <fullName evidence="3">PB1 domain</fullName>
    </submittedName>
</protein>
<gene>
    <name evidence="3" type="ORF">MUK42_03951</name>
</gene>
<feature type="compositionally biased region" description="Basic residues" evidence="1">
    <location>
        <begin position="1"/>
        <end position="12"/>
    </location>
</feature>
<accession>A0A9E7KCQ5</accession>
<dbReference type="PANTHER" id="PTHR31066">
    <property type="entry name" value="OS05G0427100 PROTEIN-RELATED"/>
    <property type="match status" value="1"/>
</dbReference>
<evidence type="ECO:0000259" key="2">
    <source>
        <dbReference type="SMART" id="SM00666"/>
    </source>
</evidence>
<name>A0A9E7KCQ5_9LILI</name>
<evidence type="ECO:0000256" key="1">
    <source>
        <dbReference type="SAM" id="MobiDB-lite"/>
    </source>
</evidence>
<dbReference type="Proteomes" id="UP001055439">
    <property type="component" value="Chromosome 6"/>
</dbReference>
<feature type="region of interest" description="Disordered" evidence="1">
    <location>
        <begin position="409"/>
        <end position="428"/>
    </location>
</feature>
<dbReference type="InterPro" id="IPR000270">
    <property type="entry name" value="PB1_dom"/>
</dbReference>
<dbReference type="InterPro" id="IPR053198">
    <property type="entry name" value="Gynoecium_Dev_Regulator"/>
</dbReference>
<dbReference type="AlphaFoldDB" id="A0A9E7KCQ5"/>
<reference evidence="3" key="1">
    <citation type="submission" date="2022-05" db="EMBL/GenBank/DDBJ databases">
        <title>The Musa troglodytarum L. genome provides insights into the mechanism of non-climacteric behaviour and enrichment of carotenoids.</title>
        <authorList>
            <person name="Wang J."/>
        </authorList>
    </citation>
    <scope>NUCLEOTIDE SEQUENCE</scope>
    <source>
        <tissue evidence="3">Leaf</tissue>
    </source>
</reference>
<dbReference type="CDD" id="cd06410">
    <property type="entry name" value="PB1_UP2"/>
    <property type="match status" value="1"/>
</dbReference>
<feature type="domain" description="PB1" evidence="2">
    <location>
        <begin position="87"/>
        <end position="180"/>
    </location>
</feature>
<organism evidence="3 4">
    <name type="scientific">Musa troglodytarum</name>
    <name type="common">fe'i banana</name>
    <dbReference type="NCBI Taxonomy" id="320322"/>
    <lineage>
        <taxon>Eukaryota</taxon>
        <taxon>Viridiplantae</taxon>
        <taxon>Streptophyta</taxon>
        <taxon>Embryophyta</taxon>
        <taxon>Tracheophyta</taxon>
        <taxon>Spermatophyta</taxon>
        <taxon>Magnoliopsida</taxon>
        <taxon>Liliopsida</taxon>
        <taxon>Zingiberales</taxon>
        <taxon>Musaceae</taxon>
        <taxon>Musa</taxon>
    </lineage>
</organism>
<keyword evidence="4" id="KW-1185">Reference proteome</keyword>
<dbReference type="Pfam" id="PF00564">
    <property type="entry name" value="PB1"/>
    <property type="match status" value="1"/>
</dbReference>
<sequence length="428" mass="45574">MRVRMKTHGHHRQSADAESSSAAGSTASTPRAATAAAAGGGGHVLLQRNHIPHHPPPPHPARCHPDDPSAPLVRLMCSYGGRILPRPHDDQLRYVGGETRIVAVPRSASFAALRSRLSELHPAAAGGQPPCLKYQLPHEDLDALVSLTSDEDVENMFDECDRLALAGVQAPRLRLFLFPPPTGAFGSVVDVPGFIHGQWFVDALKCRASCAASGLPSLERDRSEASSTISEVPDYLFGVDTNSGDPPLIKPEAGSTFPASSQPSAPPVPDLPPVKTKMDVEEVQSITIEPIAQHKAQLVPHPMWSYTPEPVPVFFVPPSFHGRGKTTQPVPFLMPVQYMHPLGPMAGGQVPMWFRQPSPVQGAPAYMGGPPMLPGASVGGGYEYPAEPYEVPARSLLIPVNRATGVPLAGGAVPAAENPERRSGRALR</sequence>
<dbReference type="Gene3D" id="3.10.20.90">
    <property type="entry name" value="Phosphatidylinositol 3-kinase Catalytic Subunit, Chain A, domain 1"/>
    <property type="match status" value="1"/>
</dbReference>
<feature type="region of interest" description="Disordered" evidence="1">
    <location>
        <begin position="1"/>
        <end position="39"/>
    </location>
</feature>
<evidence type="ECO:0000313" key="4">
    <source>
        <dbReference type="Proteomes" id="UP001055439"/>
    </source>
</evidence>